<evidence type="ECO:0000313" key="2">
    <source>
        <dbReference type="EMBL" id="ETO10266.1"/>
    </source>
</evidence>
<sequence>MFSSAEIVIYSYFLDLSIPGALSALLFNLVKTGVGALLCGAQLFFFKYGEDVLQLFTKTYGNLYLLFIFPFLISYVASVYSFPIFVNFIAYFLVIPELLMGLACFFAFKETVEKVDDFHKKVKIFNDPHRNDFQRKVRASCFLSSDDDICKQYKDFLLMIIQAWPQRISWWLSTFVLRLVLETWTEMAFFLMCLISDIMLFLLIIIPAIRLNTQWMDLKATITNQLREAIRNKTHIESDQNNMLLILNLARLNGLTIENPCTFAILGIPVTFTSIGKILFTFVLGKALSVTNVEDVL</sequence>
<feature type="transmembrane region" description="Helical" evidence="1">
    <location>
        <begin position="33"/>
        <end position="49"/>
    </location>
</feature>
<feature type="transmembrane region" description="Helical" evidence="1">
    <location>
        <begin position="88"/>
        <end position="108"/>
    </location>
</feature>
<evidence type="ECO:0000256" key="1">
    <source>
        <dbReference type="SAM" id="Phobius"/>
    </source>
</evidence>
<evidence type="ECO:0000313" key="3">
    <source>
        <dbReference type="Proteomes" id="UP000023152"/>
    </source>
</evidence>
<keyword evidence="3" id="KW-1185">Reference proteome</keyword>
<gene>
    <name evidence="2" type="ORF">RFI_27112</name>
</gene>
<protein>
    <submittedName>
        <fullName evidence="2">Uncharacterized protein</fullName>
    </submittedName>
</protein>
<keyword evidence="1" id="KW-0812">Transmembrane</keyword>
<name>X6M9E8_RETFI</name>
<proteinExistence type="predicted"/>
<reference evidence="2 3" key="1">
    <citation type="journal article" date="2013" name="Curr. Biol.">
        <title>The Genome of the Foraminiferan Reticulomyxa filosa.</title>
        <authorList>
            <person name="Glockner G."/>
            <person name="Hulsmann N."/>
            <person name="Schleicher M."/>
            <person name="Noegel A.A."/>
            <person name="Eichinger L."/>
            <person name="Gallinger C."/>
            <person name="Pawlowski J."/>
            <person name="Sierra R."/>
            <person name="Euteneuer U."/>
            <person name="Pillet L."/>
            <person name="Moustafa A."/>
            <person name="Platzer M."/>
            <person name="Groth M."/>
            <person name="Szafranski K."/>
            <person name="Schliwa M."/>
        </authorList>
    </citation>
    <scope>NUCLEOTIDE SEQUENCE [LARGE SCALE GENOMIC DNA]</scope>
</reference>
<comment type="caution">
    <text evidence="2">The sequence shown here is derived from an EMBL/GenBank/DDBJ whole genome shotgun (WGS) entry which is preliminary data.</text>
</comment>
<dbReference type="EMBL" id="ASPP01023564">
    <property type="protein sequence ID" value="ETO10266.1"/>
    <property type="molecule type" value="Genomic_DNA"/>
</dbReference>
<dbReference type="AlphaFoldDB" id="X6M9E8"/>
<keyword evidence="1" id="KW-1133">Transmembrane helix</keyword>
<organism evidence="2 3">
    <name type="scientific">Reticulomyxa filosa</name>
    <dbReference type="NCBI Taxonomy" id="46433"/>
    <lineage>
        <taxon>Eukaryota</taxon>
        <taxon>Sar</taxon>
        <taxon>Rhizaria</taxon>
        <taxon>Retaria</taxon>
        <taxon>Foraminifera</taxon>
        <taxon>Monothalamids</taxon>
        <taxon>Reticulomyxidae</taxon>
        <taxon>Reticulomyxa</taxon>
    </lineage>
</organism>
<feature type="transmembrane region" description="Helical" evidence="1">
    <location>
        <begin position="187"/>
        <end position="209"/>
    </location>
</feature>
<feature type="transmembrane region" description="Helical" evidence="1">
    <location>
        <begin position="61"/>
        <end position="82"/>
    </location>
</feature>
<keyword evidence="1" id="KW-0472">Membrane</keyword>
<dbReference type="Proteomes" id="UP000023152">
    <property type="component" value="Unassembled WGS sequence"/>
</dbReference>
<accession>X6M9E8</accession>